<keyword evidence="2" id="KW-0238">DNA-binding</keyword>
<protein>
    <submittedName>
        <fullName evidence="5">GntR family transcriptional regulator</fullName>
    </submittedName>
</protein>
<name>A0A4V2S7D4_9PSEU</name>
<dbReference type="PANTHER" id="PTHR44846:SF17">
    <property type="entry name" value="GNTR-FAMILY TRANSCRIPTIONAL REGULATOR"/>
    <property type="match status" value="1"/>
</dbReference>
<dbReference type="GO" id="GO:0045892">
    <property type="term" value="P:negative regulation of DNA-templated transcription"/>
    <property type="evidence" value="ECO:0007669"/>
    <property type="project" value="TreeGrafter"/>
</dbReference>
<dbReference type="InterPro" id="IPR028978">
    <property type="entry name" value="Chorismate_lyase_/UTRA_dom_sf"/>
</dbReference>
<dbReference type="Proteomes" id="UP000295680">
    <property type="component" value="Unassembled WGS sequence"/>
</dbReference>
<accession>A0A4V2S7D4</accession>
<dbReference type="GO" id="GO:0003700">
    <property type="term" value="F:DNA-binding transcription factor activity"/>
    <property type="evidence" value="ECO:0007669"/>
    <property type="project" value="InterPro"/>
</dbReference>
<dbReference type="EMBL" id="SLWS01000004">
    <property type="protein sequence ID" value="TCO59450.1"/>
    <property type="molecule type" value="Genomic_DNA"/>
</dbReference>
<dbReference type="PRINTS" id="PR00035">
    <property type="entry name" value="HTHGNTR"/>
</dbReference>
<organism evidence="5 6">
    <name type="scientific">Actinocrispum wychmicini</name>
    <dbReference type="NCBI Taxonomy" id="1213861"/>
    <lineage>
        <taxon>Bacteria</taxon>
        <taxon>Bacillati</taxon>
        <taxon>Actinomycetota</taxon>
        <taxon>Actinomycetes</taxon>
        <taxon>Pseudonocardiales</taxon>
        <taxon>Pseudonocardiaceae</taxon>
        <taxon>Actinocrispum</taxon>
    </lineage>
</organism>
<dbReference type="InterPro" id="IPR000524">
    <property type="entry name" value="Tscrpt_reg_HTH_GntR"/>
</dbReference>
<evidence type="ECO:0000313" key="6">
    <source>
        <dbReference type="Proteomes" id="UP000295680"/>
    </source>
</evidence>
<sequence length="334" mass="36803">MASTSVRVVTLKSILCPRPVGTAVVCVSSVRRLSDDPQAVTWHAKSWYAKITTRQGTGASTWHAKFAQKGGDVNNSDTEYMYERIAKALRDQILTRELAPGGKLPTQDELCEAFGVSRQVARQALDLLGTEGLIDRQQGGRATVRLYDPLVRRASLHYKSLPGAPFAEEALATDRTPRYTYETTEARADLETATRLKIAVGDPVIQTDYMSYANDEPLMIVTSFEPLAITRGTVIERPEEGTFMGDGIIDRFTAIALRPTRVVERLHSRMPRPSEVKQLQLKPGTPVLVIVRTVYSDDTPVETGTLLLASNQYKLEYTIPVAPLTPGIPSSGEQ</sequence>
<dbReference type="AlphaFoldDB" id="A0A4V2S7D4"/>
<dbReference type="PROSITE" id="PS50949">
    <property type="entry name" value="HTH_GNTR"/>
    <property type="match status" value="1"/>
</dbReference>
<dbReference type="SUPFAM" id="SSF46785">
    <property type="entry name" value="Winged helix' DNA-binding domain"/>
    <property type="match status" value="1"/>
</dbReference>
<dbReference type="InterPro" id="IPR050679">
    <property type="entry name" value="Bact_HTH_transcr_reg"/>
</dbReference>
<keyword evidence="3" id="KW-0804">Transcription</keyword>
<reference evidence="5 6" key="1">
    <citation type="submission" date="2019-03" db="EMBL/GenBank/DDBJ databases">
        <title>Genomic Encyclopedia of Type Strains, Phase IV (KMG-IV): sequencing the most valuable type-strain genomes for metagenomic binning, comparative biology and taxonomic classification.</title>
        <authorList>
            <person name="Goeker M."/>
        </authorList>
    </citation>
    <scope>NUCLEOTIDE SEQUENCE [LARGE SCALE GENOMIC DNA]</scope>
    <source>
        <strain evidence="5 6">DSM 45934</strain>
    </source>
</reference>
<dbReference type="InterPro" id="IPR011663">
    <property type="entry name" value="UTRA"/>
</dbReference>
<keyword evidence="1" id="KW-0805">Transcription regulation</keyword>
<dbReference type="SMART" id="SM00866">
    <property type="entry name" value="UTRA"/>
    <property type="match status" value="1"/>
</dbReference>
<dbReference type="SUPFAM" id="SSF64288">
    <property type="entry name" value="Chorismate lyase-like"/>
    <property type="match status" value="1"/>
</dbReference>
<dbReference type="Pfam" id="PF00392">
    <property type="entry name" value="GntR"/>
    <property type="match status" value="1"/>
</dbReference>
<dbReference type="GO" id="GO:0003677">
    <property type="term" value="F:DNA binding"/>
    <property type="evidence" value="ECO:0007669"/>
    <property type="project" value="UniProtKB-KW"/>
</dbReference>
<evidence type="ECO:0000313" key="5">
    <source>
        <dbReference type="EMBL" id="TCO59450.1"/>
    </source>
</evidence>
<dbReference type="Gene3D" id="3.40.1410.10">
    <property type="entry name" value="Chorismate lyase-like"/>
    <property type="match status" value="1"/>
</dbReference>
<dbReference type="InterPro" id="IPR036388">
    <property type="entry name" value="WH-like_DNA-bd_sf"/>
</dbReference>
<proteinExistence type="predicted"/>
<dbReference type="CDD" id="cd07377">
    <property type="entry name" value="WHTH_GntR"/>
    <property type="match status" value="1"/>
</dbReference>
<dbReference type="InterPro" id="IPR036390">
    <property type="entry name" value="WH_DNA-bd_sf"/>
</dbReference>
<dbReference type="PANTHER" id="PTHR44846">
    <property type="entry name" value="MANNOSYL-D-GLYCERATE TRANSPORT/METABOLISM SYSTEM REPRESSOR MNGR-RELATED"/>
    <property type="match status" value="1"/>
</dbReference>
<dbReference type="Pfam" id="PF07702">
    <property type="entry name" value="UTRA"/>
    <property type="match status" value="1"/>
</dbReference>
<evidence type="ECO:0000256" key="1">
    <source>
        <dbReference type="ARBA" id="ARBA00023015"/>
    </source>
</evidence>
<evidence type="ECO:0000256" key="2">
    <source>
        <dbReference type="ARBA" id="ARBA00023125"/>
    </source>
</evidence>
<dbReference type="Gene3D" id="1.10.10.10">
    <property type="entry name" value="Winged helix-like DNA-binding domain superfamily/Winged helix DNA-binding domain"/>
    <property type="match status" value="1"/>
</dbReference>
<evidence type="ECO:0000259" key="4">
    <source>
        <dbReference type="PROSITE" id="PS50949"/>
    </source>
</evidence>
<comment type="caution">
    <text evidence="5">The sequence shown here is derived from an EMBL/GenBank/DDBJ whole genome shotgun (WGS) entry which is preliminary data.</text>
</comment>
<gene>
    <name evidence="5" type="ORF">EV192_104292</name>
</gene>
<evidence type="ECO:0000256" key="3">
    <source>
        <dbReference type="ARBA" id="ARBA00023163"/>
    </source>
</evidence>
<dbReference type="OrthoDB" id="3210131at2"/>
<keyword evidence="6" id="KW-1185">Reference proteome</keyword>
<dbReference type="RefSeq" id="WP_132117364.1">
    <property type="nucleotide sequence ID" value="NZ_SLWS01000004.1"/>
</dbReference>
<dbReference type="SMART" id="SM00345">
    <property type="entry name" value="HTH_GNTR"/>
    <property type="match status" value="1"/>
</dbReference>
<feature type="domain" description="HTH gntR-type" evidence="4">
    <location>
        <begin position="79"/>
        <end position="147"/>
    </location>
</feature>